<accession>A0A926NBB2</accession>
<comment type="caution">
    <text evidence="1">The sequence shown here is derived from an EMBL/GenBank/DDBJ whole genome shotgun (WGS) entry which is preliminary data.</text>
</comment>
<organism evidence="1 2">
    <name type="scientific">Polycladospora coralii</name>
    <dbReference type="NCBI Taxonomy" id="2771432"/>
    <lineage>
        <taxon>Bacteria</taxon>
        <taxon>Bacillati</taxon>
        <taxon>Bacillota</taxon>
        <taxon>Bacilli</taxon>
        <taxon>Bacillales</taxon>
        <taxon>Thermoactinomycetaceae</taxon>
        <taxon>Polycladospora</taxon>
    </lineage>
</organism>
<keyword evidence="2" id="KW-1185">Reference proteome</keyword>
<reference evidence="1" key="1">
    <citation type="submission" date="2020-09" db="EMBL/GenBank/DDBJ databases">
        <title>A novel bacterium of genus Hazenella, isolated from South China Sea.</title>
        <authorList>
            <person name="Huang H."/>
            <person name="Mo K."/>
            <person name="Hu Y."/>
        </authorList>
    </citation>
    <scope>NUCLEOTIDE SEQUENCE</scope>
    <source>
        <strain evidence="1">IB182357</strain>
    </source>
</reference>
<dbReference type="NCBIfam" id="TIGR03063">
    <property type="entry name" value="srtB_target"/>
    <property type="match status" value="1"/>
</dbReference>
<name>A0A926NBB2_9BACL</name>
<dbReference type="AlphaFoldDB" id="A0A926NBB2"/>
<sequence>MLFLFIKKLYFLFICLLLASGATLVKRRTAVRK</sequence>
<dbReference type="InterPro" id="IPR017502">
    <property type="entry name" value="Sortase_SrtB_target"/>
</dbReference>
<protein>
    <submittedName>
        <fullName evidence="1">Sortase B protein-sorting domain-containing protein</fullName>
    </submittedName>
</protein>
<dbReference type="EMBL" id="JACXAH010000011">
    <property type="protein sequence ID" value="MBD1372565.1"/>
    <property type="molecule type" value="Genomic_DNA"/>
</dbReference>
<evidence type="ECO:0000313" key="2">
    <source>
        <dbReference type="Proteomes" id="UP000661691"/>
    </source>
</evidence>
<evidence type="ECO:0000313" key="1">
    <source>
        <dbReference type="EMBL" id="MBD1372565.1"/>
    </source>
</evidence>
<dbReference type="Proteomes" id="UP000661691">
    <property type="component" value="Unassembled WGS sequence"/>
</dbReference>
<dbReference type="RefSeq" id="WP_191140556.1">
    <property type="nucleotide sequence ID" value="NZ_JACXAG020000006.1"/>
</dbReference>
<gene>
    <name evidence="1" type="ORF">IC620_09380</name>
</gene>
<proteinExistence type="predicted"/>